<feature type="compositionally biased region" description="Acidic residues" evidence="1">
    <location>
        <begin position="618"/>
        <end position="629"/>
    </location>
</feature>
<evidence type="ECO:0000313" key="4">
    <source>
        <dbReference type="Proteomes" id="UP001217918"/>
    </source>
</evidence>
<feature type="region of interest" description="Disordered" evidence="1">
    <location>
        <begin position="434"/>
        <end position="463"/>
    </location>
</feature>
<sequence length="868" mass="95010">MSSRRNITISMHPASSSHMDCKDIKSDPEAASPDPSGHGFEQPGLEAAEHSGLEVVQPRELLSLNKTWEKASPLPEASPATAVGGGPPEYPSPSAFPDPSEQHLGACDHDHSQAGLIPHAPDGRPDEQRPQTICGVRRKIFWPILAVATLAVVVAVAVGAGVGVSMHKTPTPTSILPQANGAITLPAATAKATTSAELAIACPSDNLTLYTSGVSTSKSYLLLCGRDYNSAQGAIDLYNNKTKTMDACIDLCAQQVGCVGAGWGFYNGSMICWLKSELGDFNSTAADPTILTRAIALCCRTRVPKHFNAGIEPSRPRYREARKLPDELREHCKIHLEEKLYLSAIQVLDNLLSAGNAPRHGTESRRPAFVAPPRQLALLANLAIHPDFTTRSSERENAEVAVRALAHLRSVLATVGPLKANFAAVLQFRRGTGRRATTRHGDSSPDGDADGSDSARSDGNERLDGRLSNAASIWNMAPDFWKVLGCAFHCAAANPHRWTHWRVWLQFLLDVLEADWKERLLQDEEDRERIGLEETGGKSVTYPRLEKSLFMQYLRSSELRDVNRALLSFADGSQADKPVYTAVFPKEIEMRAESKATKRKRTQTLDLRHEQYGDYFDEEDQSAVEEEGSEALNEAQRPRRAARGRSQDQESTATFRMTNAMAETVPLRLRLFSLLSAAAFYLEGKLTFDVADLYERFGDSVGGLPLSMFKLLVASHPTLLRPDVYTSFLRYLVEKLLPLKRLSPAKVDPETDKTNGVSIAMLTKCFLPHPAARVSVQHNAKLALVLEAMLRFIWTTSGIAPSVDLRVAVERGIQARAEKTAAKRRGYGGAELSAEDMEARVVLEQSTRNLILLVNLIGADEDCEGGPE</sequence>
<protein>
    <recommendedName>
        <fullName evidence="5">Apple domain-containing protein</fullName>
    </recommendedName>
</protein>
<name>A0AAD9HXG1_9PEZI</name>
<dbReference type="Proteomes" id="UP001217918">
    <property type="component" value="Unassembled WGS sequence"/>
</dbReference>
<feature type="region of interest" description="Disordered" evidence="1">
    <location>
        <begin position="618"/>
        <end position="653"/>
    </location>
</feature>
<evidence type="ECO:0008006" key="5">
    <source>
        <dbReference type="Google" id="ProtNLM"/>
    </source>
</evidence>
<evidence type="ECO:0000256" key="1">
    <source>
        <dbReference type="SAM" id="MobiDB-lite"/>
    </source>
</evidence>
<comment type="caution">
    <text evidence="3">The sequence shown here is derived from an EMBL/GenBank/DDBJ whole genome shotgun (WGS) entry which is preliminary data.</text>
</comment>
<proteinExistence type="predicted"/>
<organism evidence="3 4">
    <name type="scientific">Phyllachora maydis</name>
    <dbReference type="NCBI Taxonomy" id="1825666"/>
    <lineage>
        <taxon>Eukaryota</taxon>
        <taxon>Fungi</taxon>
        <taxon>Dikarya</taxon>
        <taxon>Ascomycota</taxon>
        <taxon>Pezizomycotina</taxon>
        <taxon>Sordariomycetes</taxon>
        <taxon>Sordariomycetidae</taxon>
        <taxon>Phyllachorales</taxon>
        <taxon>Phyllachoraceae</taxon>
        <taxon>Phyllachora</taxon>
    </lineage>
</organism>
<keyword evidence="2" id="KW-0472">Membrane</keyword>
<accession>A0AAD9HXG1</accession>
<feature type="compositionally biased region" description="Polar residues" evidence="1">
    <location>
        <begin position="1"/>
        <end position="18"/>
    </location>
</feature>
<feature type="transmembrane region" description="Helical" evidence="2">
    <location>
        <begin position="140"/>
        <end position="164"/>
    </location>
</feature>
<dbReference type="EMBL" id="JAQQPM010000001">
    <property type="protein sequence ID" value="KAK2066532.1"/>
    <property type="molecule type" value="Genomic_DNA"/>
</dbReference>
<keyword evidence="4" id="KW-1185">Reference proteome</keyword>
<dbReference type="AlphaFoldDB" id="A0AAD9HXG1"/>
<keyword evidence="2" id="KW-0812">Transmembrane</keyword>
<evidence type="ECO:0000256" key="2">
    <source>
        <dbReference type="SAM" id="Phobius"/>
    </source>
</evidence>
<feature type="compositionally biased region" description="Basic and acidic residues" evidence="1">
    <location>
        <begin position="19"/>
        <end position="28"/>
    </location>
</feature>
<evidence type="ECO:0000313" key="3">
    <source>
        <dbReference type="EMBL" id="KAK2066532.1"/>
    </source>
</evidence>
<gene>
    <name evidence="3" type="ORF">P8C59_000339</name>
</gene>
<feature type="region of interest" description="Disordered" evidence="1">
    <location>
        <begin position="1"/>
        <end position="130"/>
    </location>
</feature>
<reference evidence="3" key="1">
    <citation type="journal article" date="2023" name="Mol. Plant Microbe Interact.">
        <title>Elucidating the Obligate Nature and Biological Capacity of an Invasive Fungal Corn Pathogen.</title>
        <authorList>
            <person name="MacCready J.S."/>
            <person name="Roggenkamp E.M."/>
            <person name="Gdanetz K."/>
            <person name="Chilvers M.I."/>
        </authorList>
    </citation>
    <scope>NUCLEOTIDE SEQUENCE</scope>
    <source>
        <strain evidence="3">PM02</strain>
    </source>
</reference>
<keyword evidence="2" id="KW-1133">Transmembrane helix</keyword>
<feature type="compositionally biased region" description="Basic and acidic residues" evidence="1">
    <location>
        <begin position="453"/>
        <end position="463"/>
    </location>
</feature>